<dbReference type="Proteomes" id="UP000018320">
    <property type="component" value="Unassembled WGS sequence"/>
</dbReference>
<evidence type="ECO:0000313" key="1">
    <source>
        <dbReference type="EMBL" id="ESU35754.1"/>
    </source>
</evidence>
<proteinExistence type="predicted"/>
<evidence type="ECO:0000313" key="2">
    <source>
        <dbReference type="Proteomes" id="UP000018320"/>
    </source>
</evidence>
<dbReference type="VEuPathDB" id="GiardiaDB:GL50581_2827"/>
<dbReference type="VEuPathDB" id="GiardiaDB:DHA2_153677"/>
<reference evidence="2" key="1">
    <citation type="submission" date="2012-02" db="EMBL/GenBank/DDBJ databases">
        <title>Genome sequencing of Giardia lamblia Genotypes A2 and B isolates (DH and GS) and comparative analysis with the genomes of Genotypes A1 and E (WB and Pig).</title>
        <authorList>
            <person name="Adam R."/>
            <person name="Dahlstrom E."/>
            <person name="Martens C."/>
            <person name="Bruno D."/>
            <person name="Barbian K."/>
            <person name="Porcella S.F."/>
            <person name="Nash T."/>
        </authorList>
    </citation>
    <scope>NUCLEOTIDE SEQUENCE</scope>
    <source>
        <strain evidence="2">DH</strain>
    </source>
</reference>
<dbReference type="VEuPathDB" id="GiardiaDB:GL50803_0015062"/>
<dbReference type="VEuPathDB" id="GiardiaDB:QR46_1232"/>
<dbReference type="AlphaFoldDB" id="V6TAJ5"/>
<reference evidence="1 2" key="2">
    <citation type="journal article" date="2013" name="Genome Biol. Evol.">
        <title>Genome sequencing of Giardia lamblia genotypes A2 and B isolates (DH and GS) and comparative analysis with the genomes of genotypes A1 and E (WB and Pig).</title>
        <authorList>
            <person name="Adam R.D."/>
            <person name="Dahlstrom E.W."/>
            <person name="Martens C.A."/>
            <person name="Bruno D.P."/>
            <person name="Barbian K.D."/>
            <person name="Ricklefs S.M."/>
            <person name="Hernandez M.M."/>
            <person name="Narla N.P."/>
            <person name="Patel R.B."/>
            <person name="Porcella S.F."/>
            <person name="Nash T.E."/>
        </authorList>
    </citation>
    <scope>NUCLEOTIDE SEQUENCE [LARGE SCALE GENOMIC DNA]</scope>
    <source>
        <strain evidence="1 2">DH</strain>
    </source>
</reference>
<accession>V6TAJ5</accession>
<comment type="caution">
    <text evidence="1">The sequence shown here is derived from an EMBL/GenBank/DDBJ whole genome shotgun (WGS) entry which is preliminary data.</text>
</comment>
<organism evidence="1 2">
    <name type="scientific">Giardia intestinalis</name>
    <name type="common">Giardia lamblia</name>
    <dbReference type="NCBI Taxonomy" id="5741"/>
    <lineage>
        <taxon>Eukaryota</taxon>
        <taxon>Metamonada</taxon>
        <taxon>Diplomonadida</taxon>
        <taxon>Hexamitidae</taxon>
        <taxon>Giardiinae</taxon>
        <taxon>Giardia</taxon>
    </lineage>
</organism>
<name>V6TAJ5_GIAIN</name>
<protein>
    <submittedName>
        <fullName evidence="1">Uncharacterized protein</fullName>
    </submittedName>
</protein>
<gene>
    <name evidence="1" type="ORF">DHA2_153677</name>
</gene>
<dbReference type="EMBL" id="AHGT01000069">
    <property type="protein sequence ID" value="ESU35754.1"/>
    <property type="molecule type" value="Genomic_DNA"/>
</dbReference>
<sequence>MHTALQMKNMEDDLIGAVIDPAQHTLLLARYGQLQTLEERQDFLAKLLAIYAGFLEEPETHMTGLVGSVRKAIQLLFSKVFPTGYGCDVLTPFLSQVERTTDAMKQAFDEYAQEDSFRRKDAVHRAAERLCSWPLYAMLESLVLLFVQEYSQEQLAEIYASSTENPAELFCWRLFTSLEKTINIFQCSDELIRYSPWYLRSVKLYGLMVARCTRVCIPRMLLLMAYKHLVISTKGKEHNEYLFTDPTAILSIASSSHLLHDSNYNYTMAFNYLLLVGSYLYADYTVYPLQPEDSEDRFGAIEERWQVLRPLLLLTFTDFVVLFGTLERTPAYFDSLLSLLISTLESEHPLDKGRKAALEQLVDVRDSLSEITVRLTD</sequence>